<evidence type="ECO:0000256" key="1">
    <source>
        <dbReference type="ARBA" id="ARBA00022603"/>
    </source>
</evidence>
<sequence length="118" mass="13506">IQTPEYRPINVFVNFYSEPEYKFKVERANFFPQPTVDGGVIRFKIKDAGEYPPVSSNKSFFSMVSQTAHISFLFFSLNRQLLVIAIKTGSFPLIPGELRVQWEAQDASEITSTPIFFC</sequence>
<reference evidence="5" key="4">
    <citation type="submission" date="2019-03" db="UniProtKB">
        <authorList>
            <consortium name="EnsemblPlants"/>
        </authorList>
    </citation>
    <scope>IDENTIFICATION</scope>
</reference>
<reference evidence="6" key="2">
    <citation type="journal article" date="2017" name="Nat. Plants">
        <title>The Aegilops tauschii genome reveals multiple impacts of transposons.</title>
        <authorList>
            <person name="Zhao G."/>
            <person name="Zou C."/>
            <person name="Li K."/>
            <person name="Wang K."/>
            <person name="Li T."/>
            <person name="Gao L."/>
            <person name="Zhang X."/>
            <person name="Wang H."/>
            <person name="Yang Z."/>
            <person name="Liu X."/>
            <person name="Jiang W."/>
            <person name="Mao L."/>
            <person name="Kong X."/>
            <person name="Jiao Y."/>
            <person name="Jia J."/>
        </authorList>
    </citation>
    <scope>NUCLEOTIDE SEQUENCE [LARGE SCALE GENOMIC DNA]</scope>
    <source>
        <strain evidence="6">cv. AL8/78</strain>
    </source>
</reference>
<evidence type="ECO:0000313" key="5">
    <source>
        <dbReference type="EnsemblPlants" id="AET6Gv20164600.23"/>
    </source>
</evidence>
<dbReference type="AlphaFoldDB" id="A0A453MZZ6"/>
<keyword evidence="2" id="KW-0808">Transferase</keyword>
<dbReference type="GO" id="GO:0003723">
    <property type="term" value="F:RNA binding"/>
    <property type="evidence" value="ECO:0007669"/>
    <property type="project" value="UniProtKB-KW"/>
</dbReference>
<keyword evidence="3" id="KW-0949">S-adenosyl-L-methionine</keyword>
<name>A0A453MZZ6_AEGTS</name>
<dbReference type="Gene3D" id="3.40.50.150">
    <property type="entry name" value="Vaccinia Virus protein VP39"/>
    <property type="match status" value="1"/>
</dbReference>
<dbReference type="PANTHER" id="PTHR11727:SF27">
    <property type="entry name" value="RIBOSOMAL RNA SMALL SUBUNIT METHYLTRANSFERASE, CHLOROPLASTIC"/>
    <property type="match status" value="1"/>
</dbReference>
<keyword evidence="4" id="KW-0694">RNA-binding</keyword>
<evidence type="ECO:0000256" key="3">
    <source>
        <dbReference type="ARBA" id="ARBA00022691"/>
    </source>
</evidence>
<dbReference type="InterPro" id="IPR029063">
    <property type="entry name" value="SAM-dependent_MTases_sf"/>
</dbReference>
<dbReference type="Proteomes" id="UP000015105">
    <property type="component" value="Chromosome 6D"/>
</dbReference>
<reference evidence="5" key="3">
    <citation type="journal article" date="2017" name="Nature">
        <title>Genome sequence of the progenitor of the wheat D genome Aegilops tauschii.</title>
        <authorList>
            <person name="Luo M.C."/>
            <person name="Gu Y.Q."/>
            <person name="Puiu D."/>
            <person name="Wang H."/>
            <person name="Twardziok S.O."/>
            <person name="Deal K.R."/>
            <person name="Huo N."/>
            <person name="Zhu T."/>
            <person name="Wang L."/>
            <person name="Wang Y."/>
            <person name="McGuire P.E."/>
            <person name="Liu S."/>
            <person name="Long H."/>
            <person name="Ramasamy R.K."/>
            <person name="Rodriguez J.C."/>
            <person name="Van S.L."/>
            <person name="Yuan L."/>
            <person name="Wang Z."/>
            <person name="Xia Z."/>
            <person name="Xiao L."/>
            <person name="Anderson O.D."/>
            <person name="Ouyang S."/>
            <person name="Liang Y."/>
            <person name="Zimin A.V."/>
            <person name="Pertea G."/>
            <person name="Qi P."/>
            <person name="Bennetzen J.L."/>
            <person name="Dai X."/>
            <person name="Dawson M.W."/>
            <person name="Muller H.G."/>
            <person name="Kugler K."/>
            <person name="Rivarola-Duarte L."/>
            <person name="Spannagl M."/>
            <person name="Mayer K.F.X."/>
            <person name="Lu F.H."/>
            <person name="Bevan M.W."/>
            <person name="Leroy P."/>
            <person name="Li P."/>
            <person name="You F.M."/>
            <person name="Sun Q."/>
            <person name="Liu Z."/>
            <person name="Lyons E."/>
            <person name="Wicker T."/>
            <person name="Salzberg S.L."/>
            <person name="Devos K.M."/>
            <person name="Dvorak J."/>
        </authorList>
    </citation>
    <scope>NUCLEOTIDE SEQUENCE [LARGE SCALE GENOMIC DNA]</scope>
    <source>
        <strain evidence="5">cv. AL8/78</strain>
    </source>
</reference>
<accession>A0A453MZZ6</accession>
<dbReference type="PANTHER" id="PTHR11727">
    <property type="entry name" value="DIMETHYLADENOSINE TRANSFERASE"/>
    <property type="match status" value="1"/>
</dbReference>
<dbReference type="Gramene" id="AET6Gv20164600.23">
    <property type="protein sequence ID" value="AET6Gv20164600.23"/>
    <property type="gene ID" value="AET6Gv20164600"/>
</dbReference>
<dbReference type="EnsemblPlants" id="AET6Gv20164600.23">
    <property type="protein sequence ID" value="AET6Gv20164600.23"/>
    <property type="gene ID" value="AET6Gv20164600"/>
</dbReference>
<proteinExistence type="predicted"/>
<dbReference type="SUPFAM" id="SSF53335">
    <property type="entry name" value="S-adenosyl-L-methionine-dependent methyltransferases"/>
    <property type="match status" value="1"/>
</dbReference>
<evidence type="ECO:0000256" key="4">
    <source>
        <dbReference type="ARBA" id="ARBA00022884"/>
    </source>
</evidence>
<reference evidence="5" key="5">
    <citation type="journal article" date="2021" name="G3 (Bethesda)">
        <title>Aegilops tauschii genome assembly Aet v5.0 features greater sequence contiguity and improved annotation.</title>
        <authorList>
            <person name="Wang L."/>
            <person name="Zhu T."/>
            <person name="Rodriguez J.C."/>
            <person name="Deal K.R."/>
            <person name="Dubcovsky J."/>
            <person name="McGuire P.E."/>
            <person name="Lux T."/>
            <person name="Spannagl M."/>
            <person name="Mayer K.F.X."/>
            <person name="Baldrich P."/>
            <person name="Meyers B.C."/>
            <person name="Huo N."/>
            <person name="Gu Y.Q."/>
            <person name="Zhou H."/>
            <person name="Devos K.M."/>
            <person name="Bennetzen J.L."/>
            <person name="Unver T."/>
            <person name="Budak H."/>
            <person name="Gulick P.J."/>
            <person name="Galiba G."/>
            <person name="Kalapos B."/>
            <person name="Nelson D.R."/>
            <person name="Li P."/>
            <person name="You F.M."/>
            <person name="Luo M.C."/>
            <person name="Dvorak J."/>
        </authorList>
    </citation>
    <scope>NUCLEOTIDE SEQUENCE [LARGE SCALE GENOMIC DNA]</scope>
    <source>
        <strain evidence="5">cv. AL8/78</strain>
    </source>
</reference>
<keyword evidence="6" id="KW-1185">Reference proteome</keyword>
<reference evidence="6" key="1">
    <citation type="journal article" date="2014" name="Science">
        <title>Ancient hybridizations among the ancestral genomes of bread wheat.</title>
        <authorList>
            <consortium name="International Wheat Genome Sequencing Consortium,"/>
            <person name="Marcussen T."/>
            <person name="Sandve S.R."/>
            <person name="Heier L."/>
            <person name="Spannagl M."/>
            <person name="Pfeifer M."/>
            <person name="Jakobsen K.S."/>
            <person name="Wulff B.B."/>
            <person name="Steuernagel B."/>
            <person name="Mayer K.F."/>
            <person name="Olsen O.A."/>
        </authorList>
    </citation>
    <scope>NUCLEOTIDE SEQUENCE [LARGE SCALE GENOMIC DNA]</scope>
    <source>
        <strain evidence="6">cv. AL8/78</strain>
    </source>
</reference>
<dbReference type="InterPro" id="IPR001737">
    <property type="entry name" value="KsgA/Erm"/>
</dbReference>
<dbReference type="GO" id="GO:0000179">
    <property type="term" value="F:rRNA (adenine-N6,N6-)-dimethyltransferase activity"/>
    <property type="evidence" value="ECO:0007669"/>
    <property type="project" value="TreeGrafter"/>
</dbReference>
<evidence type="ECO:0000256" key="2">
    <source>
        <dbReference type="ARBA" id="ARBA00022679"/>
    </source>
</evidence>
<evidence type="ECO:0000313" key="6">
    <source>
        <dbReference type="Proteomes" id="UP000015105"/>
    </source>
</evidence>
<keyword evidence="1" id="KW-0489">Methyltransferase</keyword>
<protein>
    <submittedName>
        <fullName evidence="5">Uncharacterized protein</fullName>
    </submittedName>
</protein>
<organism evidence="5 6">
    <name type="scientific">Aegilops tauschii subsp. strangulata</name>
    <name type="common">Goatgrass</name>
    <dbReference type="NCBI Taxonomy" id="200361"/>
    <lineage>
        <taxon>Eukaryota</taxon>
        <taxon>Viridiplantae</taxon>
        <taxon>Streptophyta</taxon>
        <taxon>Embryophyta</taxon>
        <taxon>Tracheophyta</taxon>
        <taxon>Spermatophyta</taxon>
        <taxon>Magnoliopsida</taxon>
        <taxon>Liliopsida</taxon>
        <taxon>Poales</taxon>
        <taxon>Poaceae</taxon>
        <taxon>BOP clade</taxon>
        <taxon>Pooideae</taxon>
        <taxon>Triticodae</taxon>
        <taxon>Triticeae</taxon>
        <taxon>Triticinae</taxon>
        <taxon>Aegilops</taxon>
    </lineage>
</organism>